<evidence type="ECO:0000313" key="1">
    <source>
        <dbReference type="EMBL" id="ORZ28127.1"/>
    </source>
</evidence>
<organism evidence="1 2">
    <name type="scientific">Lobosporangium transversale</name>
    <dbReference type="NCBI Taxonomy" id="64571"/>
    <lineage>
        <taxon>Eukaryota</taxon>
        <taxon>Fungi</taxon>
        <taxon>Fungi incertae sedis</taxon>
        <taxon>Mucoromycota</taxon>
        <taxon>Mortierellomycotina</taxon>
        <taxon>Mortierellomycetes</taxon>
        <taxon>Mortierellales</taxon>
        <taxon>Mortierellaceae</taxon>
        <taxon>Lobosporangium</taxon>
    </lineage>
</organism>
<dbReference type="AlphaFoldDB" id="A0A1Y2H0P6"/>
<dbReference type="EMBL" id="MCFF01000002">
    <property type="protein sequence ID" value="ORZ28127.1"/>
    <property type="molecule type" value="Genomic_DNA"/>
</dbReference>
<dbReference type="PANTHER" id="PTHR17985:SF8">
    <property type="entry name" value="TRANSPORT AND GOLGI ORGANIZATION PROTEIN 2 HOMOLOG"/>
    <property type="match status" value="1"/>
</dbReference>
<protein>
    <recommendedName>
        <fullName evidence="3">NRDE protein-domain-containing protein</fullName>
    </recommendedName>
</protein>
<dbReference type="InterPro" id="IPR008551">
    <property type="entry name" value="TANGO2"/>
</dbReference>
<proteinExistence type="predicted"/>
<dbReference type="PANTHER" id="PTHR17985">
    <property type="entry name" value="SER/THR-RICH PROTEIN T10 IN DGCR REGION"/>
    <property type="match status" value="1"/>
</dbReference>
<evidence type="ECO:0000313" key="2">
    <source>
        <dbReference type="Proteomes" id="UP000193648"/>
    </source>
</evidence>
<dbReference type="Pfam" id="PF05742">
    <property type="entry name" value="TANGO2"/>
    <property type="match status" value="2"/>
</dbReference>
<dbReference type="GeneID" id="33564411"/>
<keyword evidence="2" id="KW-1185">Reference proteome</keyword>
<sequence>MCLILWTLPNNNHPRIKFALASNRDECLDRPTSHASFWNLSRSTSGNIATEAASTVVQKGQQKQKHKQRTGILCGVDCKPPRANLRYDRDLPGTWVGVTTDGDLIALTDYLEKQSYYDSRPKPCIPKPSRGQLCGDFLVAMAEKHGSEKSCEEAEKWIRNHAKVWDTALEGLNLLVVQGAGDQQYVGANREGSELLILHKNETTGMTTSMTVKTASVTPTTTTTTSADTTTTTTTTNITTTTSASISTGNNPISSHSRNQTLWKHLAGNLSKLFRRSIHLTPKFPFSSDQNTCLQIPHGTVTGLSNSVFGRPWRRVEIGIEAIEAVLNTSLDHFGYGRKASQRRSYSTDRLVHRPQINDIDDDDSGVFTASKTSDTANIYHSISKTINKRHARSLNLVRNSLYMKDDGLIEMTWMVIEMLRQLRINTKPHPENLHSFELFTDGLQDRVFVPRADLEHLSLPHLKGEYGTRSSTVVLFGRNGQAVFVEKNWYAPRCPKTGNRPVFDVDSTDGIVWWQGQIGRPYQEWKQIQGRELEEIFACAHAIPKVC</sequence>
<comment type="caution">
    <text evidence="1">The sequence shown here is derived from an EMBL/GenBank/DDBJ whole genome shotgun (WGS) entry which is preliminary data.</text>
</comment>
<dbReference type="InParanoid" id="A0A1Y2H0P6"/>
<dbReference type="OrthoDB" id="15189at2759"/>
<name>A0A1Y2H0P6_9FUNG</name>
<reference evidence="1 2" key="1">
    <citation type="submission" date="2016-07" db="EMBL/GenBank/DDBJ databases">
        <title>Pervasive Adenine N6-methylation of Active Genes in Fungi.</title>
        <authorList>
            <consortium name="DOE Joint Genome Institute"/>
            <person name="Mondo S.J."/>
            <person name="Dannebaum R.O."/>
            <person name="Kuo R.C."/>
            <person name="Labutti K."/>
            <person name="Haridas S."/>
            <person name="Kuo A."/>
            <person name="Salamov A."/>
            <person name="Ahrendt S.R."/>
            <person name="Lipzen A."/>
            <person name="Sullivan W."/>
            <person name="Andreopoulos W.B."/>
            <person name="Clum A."/>
            <person name="Lindquist E."/>
            <person name="Daum C."/>
            <person name="Ramamoorthy G.K."/>
            <person name="Gryganskyi A."/>
            <person name="Culley D."/>
            <person name="Magnuson J.K."/>
            <person name="James T.Y."/>
            <person name="O'Malley M.A."/>
            <person name="Stajich J.E."/>
            <person name="Spatafora J.W."/>
            <person name="Visel A."/>
            <person name="Grigoriev I.V."/>
        </authorList>
    </citation>
    <scope>NUCLEOTIDE SEQUENCE [LARGE SCALE GENOMIC DNA]</scope>
    <source>
        <strain evidence="1 2">NRRL 3116</strain>
    </source>
</reference>
<dbReference type="RefSeq" id="XP_021885812.1">
    <property type="nucleotide sequence ID" value="XM_022022567.1"/>
</dbReference>
<accession>A0A1Y2H0P6</accession>
<gene>
    <name evidence="1" type="ORF">BCR41DRAFT_344681</name>
</gene>
<evidence type="ECO:0008006" key="3">
    <source>
        <dbReference type="Google" id="ProtNLM"/>
    </source>
</evidence>
<dbReference type="Proteomes" id="UP000193648">
    <property type="component" value="Unassembled WGS sequence"/>
</dbReference>